<reference evidence="17" key="1">
    <citation type="journal article" date="2020" name="Int. J. Syst. Evol. Microbiol.">
        <title>Alteromonas alba sp. nov., a marine bacterium isolated from the seawater of the West Pacific Ocean.</title>
        <authorList>
            <person name="Sun C."/>
            <person name="Wu Y.-H."/>
            <person name="Xamxidin M."/>
            <person name="Cheng H."/>
            <person name="Xu X.-W."/>
        </authorList>
    </citation>
    <scope>NUCLEOTIDE SEQUENCE [LARGE SCALE GENOMIC DNA]</scope>
    <source>
        <strain evidence="17">190</strain>
    </source>
</reference>
<comment type="function">
    <text evidence="2 14">This enzyme scavenges exogenous and endogenous cytidine and 2'-deoxycytidine for UMP synthesis.</text>
</comment>
<dbReference type="GO" id="GO:0005829">
    <property type="term" value="C:cytosol"/>
    <property type="evidence" value="ECO:0007669"/>
    <property type="project" value="TreeGrafter"/>
</dbReference>
<keyword evidence="6 13" id="KW-0479">Metal-binding</keyword>
<sequence>MLQQLKDAALKAQKNAYAPYSKFRVGAAIVAEDGNVYYGCNVENAAFPQGQCAEASAIGTMITAGATQIKQILVASPNDDYCYPCGGCRQKIAEFASADTPVFMLTASGECTKTTVSELLPHTYSLPEEQNRG</sequence>
<comment type="catalytic activity">
    <reaction evidence="11 14">
        <text>cytidine + H2O + H(+) = uridine + NH4(+)</text>
        <dbReference type="Rhea" id="RHEA:16069"/>
        <dbReference type="ChEBI" id="CHEBI:15377"/>
        <dbReference type="ChEBI" id="CHEBI:15378"/>
        <dbReference type="ChEBI" id="CHEBI:16704"/>
        <dbReference type="ChEBI" id="CHEBI:17562"/>
        <dbReference type="ChEBI" id="CHEBI:28938"/>
        <dbReference type="EC" id="3.5.4.5"/>
    </reaction>
</comment>
<protein>
    <recommendedName>
        <fullName evidence="5 14">Cytidine deaminase</fullName>
        <ecNumber evidence="4 14">3.5.4.5</ecNumber>
    </recommendedName>
    <alternativeName>
        <fullName evidence="9 14">Cytidine aminohydrolase</fullName>
    </alternativeName>
</protein>
<dbReference type="FunFam" id="3.40.140.10:FF:000008">
    <property type="entry name" value="Cytidine deaminase"/>
    <property type="match status" value="1"/>
</dbReference>
<dbReference type="GO" id="GO:0008270">
    <property type="term" value="F:zinc ion binding"/>
    <property type="evidence" value="ECO:0007669"/>
    <property type="project" value="UniProtKB-UniRule"/>
</dbReference>
<comment type="cofactor">
    <cofactor evidence="1 13 14">
        <name>Zn(2+)</name>
        <dbReference type="ChEBI" id="CHEBI:29105"/>
    </cofactor>
</comment>
<keyword evidence="8 13" id="KW-0862">Zinc</keyword>
<evidence type="ECO:0000256" key="11">
    <source>
        <dbReference type="ARBA" id="ARBA00049558"/>
    </source>
</evidence>
<dbReference type="Gene3D" id="3.40.140.10">
    <property type="entry name" value="Cytidine Deaminase, domain 2"/>
    <property type="match status" value="1"/>
</dbReference>
<dbReference type="Proteomes" id="UP000238949">
    <property type="component" value="Unassembled WGS sequence"/>
</dbReference>
<feature type="domain" description="CMP/dCMP-type deaminase" evidence="15">
    <location>
        <begin position="1"/>
        <end position="127"/>
    </location>
</feature>
<comment type="catalytic activity">
    <reaction evidence="10 14">
        <text>2'-deoxycytidine + H2O + H(+) = 2'-deoxyuridine + NH4(+)</text>
        <dbReference type="Rhea" id="RHEA:13433"/>
        <dbReference type="ChEBI" id="CHEBI:15377"/>
        <dbReference type="ChEBI" id="CHEBI:15378"/>
        <dbReference type="ChEBI" id="CHEBI:15698"/>
        <dbReference type="ChEBI" id="CHEBI:16450"/>
        <dbReference type="ChEBI" id="CHEBI:28938"/>
        <dbReference type="EC" id="3.5.4.5"/>
    </reaction>
</comment>
<evidence type="ECO:0000256" key="10">
    <source>
        <dbReference type="ARBA" id="ARBA00049252"/>
    </source>
</evidence>
<evidence type="ECO:0000256" key="14">
    <source>
        <dbReference type="RuleBase" id="RU364006"/>
    </source>
</evidence>
<feature type="binding site" evidence="13">
    <location>
        <position position="85"/>
    </location>
    <ligand>
        <name>Zn(2+)</name>
        <dbReference type="ChEBI" id="CHEBI:29105"/>
        <note>catalytic</note>
    </ligand>
</feature>
<dbReference type="InterPro" id="IPR002125">
    <property type="entry name" value="CMP_dCMP_dom"/>
</dbReference>
<evidence type="ECO:0000256" key="1">
    <source>
        <dbReference type="ARBA" id="ARBA00001947"/>
    </source>
</evidence>
<organism evidence="16 17">
    <name type="scientific">Alteromonas alba</name>
    <dbReference type="NCBI Taxonomy" id="2079529"/>
    <lineage>
        <taxon>Bacteria</taxon>
        <taxon>Pseudomonadati</taxon>
        <taxon>Pseudomonadota</taxon>
        <taxon>Gammaproteobacteria</taxon>
        <taxon>Alteromonadales</taxon>
        <taxon>Alteromonadaceae</taxon>
        <taxon>Alteromonas/Salinimonas group</taxon>
        <taxon>Alteromonas</taxon>
    </lineage>
</organism>
<proteinExistence type="inferred from homology"/>
<dbReference type="NCBIfam" id="TIGR01354">
    <property type="entry name" value="cyt_deam_tetra"/>
    <property type="match status" value="1"/>
</dbReference>
<feature type="binding site" evidence="13">
    <location>
        <position position="88"/>
    </location>
    <ligand>
        <name>Zn(2+)</name>
        <dbReference type="ChEBI" id="CHEBI:29105"/>
        <note>catalytic</note>
    </ligand>
</feature>
<feature type="binding site" evidence="13">
    <location>
        <position position="52"/>
    </location>
    <ligand>
        <name>Zn(2+)</name>
        <dbReference type="ChEBI" id="CHEBI:29105"/>
        <note>catalytic</note>
    </ligand>
</feature>
<dbReference type="SUPFAM" id="SSF53927">
    <property type="entry name" value="Cytidine deaminase-like"/>
    <property type="match status" value="1"/>
</dbReference>
<dbReference type="GO" id="GO:0072527">
    <property type="term" value="P:pyrimidine-containing compound metabolic process"/>
    <property type="evidence" value="ECO:0007669"/>
    <property type="project" value="UniProtKB-ARBA"/>
</dbReference>
<gene>
    <name evidence="16" type="primary">cdd</name>
    <name evidence="16" type="ORF">C6Y40_23585</name>
</gene>
<dbReference type="OrthoDB" id="9795347at2"/>
<dbReference type="EMBL" id="PVNP01000214">
    <property type="protein sequence ID" value="PRO71135.1"/>
    <property type="molecule type" value="Genomic_DNA"/>
</dbReference>
<comment type="similarity">
    <text evidence="3 14">Belongs to the cytidine and deoxycytidylate deaminase family.</text>
</comment>
<keyword evidence="7 14" id="KW-0378">Hydrolase</keyword>
<dbReference type="RefSeq" id="WP_105936834.1">
    <property type="nucleotide sequence ID" value="NZ_PVNP01000214.1"/>
</dbReference>
<evidence type="ECO:0000256" key="13">
    <source>
        <dbReference type="PIRSR" id="PIRSR606262-3"/>
    </source>
</evidence>
<evidence type="ECO:0000256" key="9">
    <source>
        <dbReference type="ARBA" id="ARBA00032005"/>
    </source>
</evidence>
<dbReference type="PANTHER" id="PTHR11644:SF2">
    <property type="entry name" value="CYTIDINE DEAMINASE"/>
    <property type="match status" value="1"/>
</dbReference>
<evidence type="ECO:0000256" key="12">
    <source>
        <dbReference type="PIRSR" id="PIRSR606262-1"/>
    </source>
</evidence>
<dbReference type="InterPro" id="IPR016193">
    <property type="entry name" value="Cytidine_deaminase-like"/>
</dbReference>
<dbReference type="InterPro" id="IPR006262">
    <property type="entry name" value="Cyt_deam_tetra"/>
</dbReference>
<dbReference type="GO" id="GO:0004126">
    <property type="term" value="F:cytidine deaminase activity"/>
    <property type="evidence" value="ECO:0007669"/>
    <property type="project" value="UniProtKB-UniRule"/>
</dbReference>
<evidence type="ECO:0000256" key="2">
    <source>
        <dbReference type="ARBA" id="ARBA00003949"/>
    </source>
</evidence>
<keyword evidence="17" id="KW-1185">Reference proteome</keyword>
<dbReference type="PROSITE" id="PS00903">
    <property type="entry name" value="CYT_DCMP_DEAMINASES_1"/>
    <property type="match status" value="1"/>
</dbReference>
<evidence type="ECO:0000256" key="5">
    <source>
        <dbReference type="ARBA" id="ARBA00018266"/>
    </source>
</evidence>
<evidence type="ECO:0000256" key="4">
    <source>
        <dbReference type="ARBA" id="ARBA00012783"/>
    </source>
</evidence>
<evidence type="ECO:0000259" key="15">
    <source>
        <dbReference type="PROSITE" id="PS51747"/>
    </source>
</evidence>
<evidence type="ECO:0000256" key="8">
    <source>
        <dbReference type="ARBA" id="ARBA00022833"/>
    </source>
</evidence>
<dbReference type="AlphaFoldDB" id="A0A2S9V428"/>
<name>A0A2S9V428_9ALTE</name>
<dbReference type="NCBIfam" id="NF004064">
    <property type="entry name" value="PRK05578.1"/>
    <property type="match status" value="1"/>
</dbReference>
<feature type="active site" description="Proton donor" evidence="12">
    <location>
        <position position="54"/>
    </location>
</feature>
<evidence type="ECO:0000256" key="3">
    <source>
        <dbReference type="ARBA" id="ARBA00006576"/>
    </source>
</evidence>
<dbReference type="GO" id="GO:0042802">
    <property type="term" value="F:identical protein binding"/>
    <property type="evidence" value="ECO:0007669"/>
    <property type="project" value="UniProtKB-ARBA"/>
</dbReference>
<evidence type="ECO:0000313" key="16">
    <source>
        <dbReference type="EMBL" id="PRO71135.1"/>
    </source>
</evidence>
<evidence type="ECO:0000256" key="7">
    <source>
        <dbReference type="ARBA" id="ARBA00022801"/>
    </source>
</evidence>
<evidence type="ECO:0000256" key="6">
    <source>
        <dbReference type="ARBA" id="ARBA00022723"/>
    </source>
</evidence>
<dbReference type="PROSITE" id="PS51747">
    <property type="entry name" value="CYT_DCMP_DEAMINASES_2"/>
    <property type="match status" value="1"/>
</dbReference>
<dbReference type="InterPro" id="IPR050202">
    <property type="entry name" value="Cyt/Deoxycyt_deaminase"/>
</dbReference>
<dbReference type="PANTHER" id="PTHR11644">
    <property type="entry name" value="CYTIDINE DEAMINASE"/>
    <property type="match status" value="1"/>
</dbReference>
<dbReference type="CDD" id="cd01283">
    <property type="entry name" value="cytidine_deaminase"/>
    <property type="match status" value="1"/>
</dbReference>
<dbReference type="GO" id="GO:0055086">
    <property type="term" value="P:nucleobase-containing small molecule metabolic process"/>
    <property type="evidence" value="ECO:0007669"/>
    <property type="project" value="UniProtKB-ARBA"/>
</dbReference>
<dbReference type="EC" id="3.5.4.5" evidence="4 14"/>
<dbReference type="InterPro" id="IPR016192">
    <property type="entry name" value="APOBEC/CMP_deaminase_Zn-bd"/>
</dbReference>
<comment type="caution">
    <text evidence="16">The sequence shown here is derived from an EMBL/GenBank/DDBJ whole genome shotgun (WGS) entry which is preliminary data.</text>
</comment>
<evidence type="ECO:0000313" key="17">
    <source>
        <dbReference type="Proteomes" id="UP000238949"/>
    </source>
</evidence>
<dbReference type="Pfam" id="PF00383">
    <property type="entry name" value="dCMP_cyt_deam_1"/>
    <property type="match status" value="1"/>
</dbReference>
<accession>A0A2S9V428</accession>